<dbReference type="CDD" id="cd00592">
    <property type="entry name" value="HTH_MerR-like"/>
    <property type="match status" value="1"/>
</dbReference>
<dbReference type="GO" id="GO:0003700">
    <property type="term" value="F:DNA-binding transcription factor activity"/>
    <property type="evidence" value="ECO:0007669"/>
    <property type="project" value="InterPro"/>
</dbReference>
<dbReference type="EMBL" id="DWWS01000011">
    <property type="protein sequence ID" value="HJC22420.1"/>
    <property type="molecule type" value="Genomic_DNA"/>
</dbReference>
<dbReference type="GO" id="GO:0003677">
    <property type="term" value="F:DNA binding"/>
    <property type="evidence" value="ECO:0007669"/>
    <property type="project" value="UniProtKB-KW"/>
</dbReference>
<dbReference type="Gene3D" id="3.20.80.10">
    <property type="entry name" value="Regulatory factor, effector binding domain"/>
    <property type="match status" value="1"/>
</dbReference>
<evidence type="ECO:0000313" key="4">
    <source>
        <dbReference type="Proteomes" id="UP000823891"/>
    </source>
</evidence>
<dbReference type="InterPro" id="IPR009061">
    <property type="entry name" value="DNA-bd_dom_put_sf"/>
</dbReference>
<proteinExistence type="predicted"/>
<gene>
    <name evidence="3" type="ORF">H9761_01790</name>
</gene>
<dbReference type="SUPFAM" id="SSF46955">
    <property type="entry name" value="Putative DNA-binding domain"/>
    <property type="match status" value="1"/>
</dbReference>
<dbReference type="Proteomes" id="UP000823891">
    <property type="component" value="Unassembled WGS sequence"/>
</dbReference>
<dbReference type="AlphaFoldDB" id="A0A9D2NEA2"/>
<keyword evidence="1" id="KW-0238">DNA-binding</keyword>
<dbReference type="Pfam" id="PF14526">
    <property type="entry name" value="Cass2"/>
    <property type="match status" value="1"/>
</dbReference>
<dbReference type="SMART" id="SM00422">
    <property type="entry name" value="HTH_MERR"/>
    <property type="match status" value="1"/>
</dbReference>
<evidence type="ECO:0000259" key="2">
    <source>
        <dbReference type="PROSITE" id="PS50937"/>
    </source>
</evidence>
<accession>A0A9D2NEA2</accession>
<evidence type="ECO:0000313" key="3">
    <source>
        <dbReference type="EMBL" id="HJC22420.1"/>
    </source>
</evidence>
<dbReference type="Pfam" id="PF13411">
    <property type="entry name" value="MerR_1"/>
    <property type="match status" value="1"/>
</dbReference>
<dbReference type="InterPro" id="IPR047057">
    <property type="entry name" value="MerR_fam"/>
</dbReference>
<dbReference type="PANTHER" id="PTHR30204">
    <property type="entry name" value="REDOX-CYCLING DRUG-SENSING TRANSCRIPTIONAL ACTIVATOR SOXR"/>
    <property type="match status" value="1"/>
</dbReference>
<dbReference type="InterPro" id="IPR000551">
    <property type="entry name" value="MerR-type_HTH_dom"/>
</dbReference>
<dbReference type="InterPro" id="IPR029441">
    <property type="entry name" value="Cass2"/>
</dbReference>
<organism evidence="3 4">
    <name type="scientific">Candidatus Eisenbergiella merdavium</name>
    <dbReference type="NCBI Taxonomy" id="2838551"/>
    <lineage>
        <taxon>Bacteria</taxon>
        <taxon>Bacillati</taxon>
        <taxon>Bacillota</taxon>
        <taxon>Clostridia</taxon>
        <taxon>Lachnospirales</taxon>
        <taxon>Lachnospiraceae</taxon>
        <taxon>Eisenbergiella</taxon>
    </lineage>
</organism>
<dbReference type="InterPro" id="IPR011256">
    <property type="entry name" value="Reg_factor_effector_dom_sf"/>
</dbReference>
<dbReference type="Gene3D" id="1.10.1660.10">
    <property type="match status" value="1"/>
</dbReference>
<name>A0A9D2NEA2_9FIRM</name>
<feature type="domain" description="HTH merR-type" evidence="2">
    <location>
        <begin position="3"/>
        <end position="72"/>
    </location>
</feature>
<reference evidence="3" key="2">
    <citation type="submission" date="2021-04" db="EMBL/GenBank/DDBJ databases">
        <authorList>
            <person name="Gilroy R."/>
        </authorList>
    </citation>
    <scope>NUCLEOTIDE SEQUENCE</scope>
    <source>
        <strain evidence="3">USAMLcec2-132</strain>
    </source>
</reference>
<dbReference type="SUPFAM" id="SSF55136">
    <property type="entry name" value="Probable bacterial effector-binding domain"/>
    <property type="match status" value="1"/>
</dbReference>
<comment type="caution">
    <text evidence="3">The sequence shown here is derived from an EMBL/GenBank/DDBJ whole genome shotgun (WGS) entry which is preliminary data.</text>
</comment>
<reference evidence="3" key="1">
    <citation type="journal article" date="2021" name="PeerJ">
        <title>Extensive microbial diversity within the chicken gut microbiome revealed by metagenomics and culture.</title>
        <authorList>
            <person name="Gilroy R."/>
            <person name="Ravi A."/>
            <person name="Getino M."/>
            <person name="Pursley I."/>
            <person name="Horton D.L."/>
            <person name="Alikhan N.F."/>
            <person name="Baker D."/>
            <person name="Gharbi K."/>
            <person name="Hall N."/>
            <person name="Watson M."/>
            <person name="Adriaenssens E.M."/>
            <person name="Foster-Nyarko E."/>
            <person name="Jarju S."/>
            <person name="Secka A."/>
            <person name="Antonio M."/>
            <person name="Oren A."/>
            <person name="Chaudhuri R.R."/>
            <person name="La Ragione R."/>
            <person name="Hildebrand F."/>
            <person name="Pallen M.J."/>
        </authorList>
    </citation>
    <scope>NUCLEOTIDE SEQUENCE</scope>
    <source>
        <strain evidence="3">USAMLcec2-132</strain>
    </source>
</reference>
<dbReference type="PROSITE" id="PS50937">
    <property type="entry name" value="HTH_MERR_2"/>
    <property type="match status" value="1"/>
</dbReference>
<protein>
    <submittedName>
        <fullName evidence="3">Effector binding domain-containing protein</fullName>
    </submittedName>
</protein>
<evidence type="ECO:0000256" key="1">
    <source>
        <dbReference type="ARBA" id="ARBA00023125"/>
    </source>
</evidence>
<sequence length="326" mass="37688">MESMTVSEVSRSFHISTRMLRYYEKIGLISSGRREDYSYRVYDAENVKRLQYILILRKLRVPLKHIAVILGDGRQYESLELLKQQVRELGDEISALSTIRSVLELFVTRLDEGIRKKLQPNLLEDREISAIVSALRLPQINLKEKLSMDQLNEAQKVLNRSMDVRILYLPPATVASIQYTGENPEEHTGKLLRSFIISANLPDIKKDFRVFGFNNPSPAAGQRYYGYEFWVTVPEDMQVPFPFEKKQFDGGLYAAHGIQMGDFQEWQLFSEYLKSSAEYEPEKRPPFGMGGCLEEHLNPYSVYTGEIPEFTQLDLLTPVKRKDSSR</sequence>
<dbReference type="PANTHER" id="PTHR30204:SF97">
    <property type="entry name" value="MERR FAMILY REGULATORY PROTEIN"/>
    <property type="match status" value="1"/>
</dbReference>